<dbReference type="Gene3D" id="3.40.50.620">
    <property type="entry name" value="HUPs"/>
    <property type="match status" value="2"/>
</dbReference>
<dbReference type="SUPFAM" id="SSF56235">
    <property type="entry name" value="N-terminal nucleophile aminohydrolases (Ntn hydrolases)"/>
    <property type="match status" value="1"/>
</dbReference>
<dbReference type="Gene3D" id="3.60.20.10">
    <property type="entry name" value="Glutamine Phosphoribosylpyrophosphate, subunit 1, domain 1"/>
    <property type="match status" value="1"/>
</dbReference>
<evidence type="ECO:0000256" key="3">
    <source>
        <dbReference type="ARBA" id="ARBA00022840"/>
    </source>
</evidence>
<sequence length="624" mass="70793">MSGIAAVFDRTGTGLNPEWLQQMLAAIEHRGQDGDGEWLNDVVGIGHQQLVTTPQGYVDEQPYAHDGFVVASDARLDNRADLLHRLGLTDVPRQIPDSHLLLEAYRQWGDACVDELIGAFAFVVWDSSRETLFCARDHLGVKPLYYHATDDVFAVASEPKSLIALPSVRPSLDEYRVGDFLLGRLEDKTNSFYESVRRLAPAHAMAVSMGMDQTWQYWDLDPTRTLTLESDEAYANRFRELFDQAVASRLRTDTPTGASLSGGLDSSSITAVTREILPPETTLTTYSGVSDESSASDEREYIERLVERDGIDSNYLFLDDLSAVGHIDEALRYHDEPVKNTMHYLKWEIAKRASQDGIGVILEGSHGDSAVDYGLGLLPQLARTGRWRHLYRELDAMGDVLDRRPRGLLVGQVLPNLVPRRAKDIFRRLRGKPTGTQRLNPTLDRSFVKRTGLQERYMRLNDEGSVLKRSARRWQYRSLMSGGMTEFFEANDVTHAAFGIEPRYPFTDIRLIEFSLAIPPTQQLRDGWTRMIIRRALADVLPDKIRCRPWKTMMNQAFTHALSAADGEVQSLVEDPEILRPYIDPQSLSEVYERFKNDPKPRDPNTLWVALSFATWLEEQTIYR</sequence>
<evidence type="ECO:0000256" key="4">
    <source>
        <dbReference type="ARBA" id="ARBA00022962"/>
    </source>
</evidence>
<evidence type="ECO:0000256" key="2">
    <source>
        <dbReference type="ARBA" id="ARBA00022741"/>
    </source>
</evidence>
<accession>M0PJ32</accession>
<dbReference type="InterPro" id="IPR033738">
    <property type="entry name" value="AsnB_N"/>
</dbReference>
<dbReference type="InterPro" id="IPR017932">
    <property type="entry name" value="GATase_2_dom"/>
</dbReference>
<proteinExistence type="inferred from homology"/>
<dbReference type="CDD" id="cd00712">
    <property type="entry name" value="AsnB"/>
    <property type="match status" value="1"/>
</dbReference>
<evidence type="ECO:0000256" key="1">
    <source>
        <dbReference type="ARBA" id="ARBA00005752"/>
    </source>
</evidence>
<keyword evidence="9" id="KW-1185">Reference proteome</keyword>
<dbReference type="PROSITE" id="PS51278">
    <property type="entry name" value="GATASE_TYPE_2"/>
    <property type="match status" value="1"/>
</dbReference>
<reference evidence="8 9" key="1">
    <citation type="journal article" date="2014" name="PLoS Genet.">
        <title>Phylogenetically driven sequencing of extremely halophilic archaea reveals strategies for static and dynamic osmo-response.</title>
        <authorList>
            <person name="Becker E.A."/>
            <person name="Seitzer P.M."/>
            <person name="Tritt A."/>
            <person name="Larsen D."/>
            <person name="Krusor M."/>
            <person name="Yao A.I."/>
            <person name="Wu D."/>
            <person name="Madern D."/>
            <person name="Eisen J.A."/>
            <person name="Darling A.E."/>
            <person name="Facciotti M.T."/>
        </authorList>
    </citation>
    <scope>NUCLEOTIDE SEQUENCE [LARGE SCALE GENOMIC DNA]</scope>
    <source>
        <strain evidence="8 9">JCM 14978</strain>
    </source>
</reference>
<gene>
    <name evidence="8" type="ORF">C468_00790</name>
</gene>
<dbReference type="Pfam" id="PF13537">
    <property type="entry name" value="GATase_7"/>
    <property type="match status" value="1"/>
</dbReference>
<keyword evidence="4" id="KW-0315">Glutamine amidotransferase</keyword>
<dbReference type="STRING" id="1230456.C468_00790"/>
<organism evidence="8 9">
    <name type="scientific">Halorubrum kocurii JCM 14978</name>
    <dbReference type="NCBI Taxonomy" id="1230456"/>
    <lineage>
        <taxon>Archaea</taxon>
        <taxon>Methanobacteriati</taxon>
        <taxon>Methanobacteriota</taxon>
        <taxon>Stenosarchaea group</taxon>
        <taxon>Halobacteria</taxon>
        <taxon>Halobacteriales</taxon>
        <taxon>Haloferacaceae</taxon>
        <taxon>Halorubrum</taxon>
    </lineage>
</organism>
<dbReference type="Pfam" id="PF00733">
    <property type="entry name" value="Asn_synthase"/>
    <property type="match status" value="1"/>
</dbReference>
<dbReference type="GO" id="GO:0005524">
    <property type="term" value="F:ATP binding"/>
    <property type="evidence" value="ECO:0007669"/>
    <property type="project" value="UniProtKB-KW"/>
</dbReference>
<evidence type="ECO:0000313" key="8">
    <source>
        <dbReference type="EMBL" id="EMA70027.1"/>
    </source>
</evidence>
<evidence type="ECO:0000259" key="7">
    <source>
        <dbReference type="PROSITE" id="PS51278"/>
    </source>
</evidence>
<dbReference type="GO" id="GO:0004066">
    <property type="term" value="F:asparagine synthase (glutamine-hydrolyzing) activity"/>
    <property type="evidence" value="ECO:0007669"/>
    <property type="project" value="UniProtKB-EC"/>
</dbReference>
<protein>
    <recommendedName>
        <fullName evidence="5">Putative asparagine synthetase [glutamine-hydrolyzing]</fullName>
        <ecNumber evidence="5">6.3.5.4</ecNumber>
    </recommendedName>
</protein>
<dbReference type="AlphaFoldDB" id="M0PJ32"/>
<dbReference type="PANTHER" id="PTHR43284:SF1">
    <property type="entry name" value="ASPARAGINE SYNTHETASE"/>
    <property type="match status" value="1"/>
</dbReference>
<dbReference type="InterPro" id="IPR029055">
    <property type="entry name" value="Ntn_hydrolases_N"/>
</dbReference>
<dbReference type="InterPro" id="IPR001962">
    <property type="entry name" value="Asn_synthase"/>
</dbReference>
<dbReference type="PANTHER" id="PTHR43284">
    <property type="entry name" value="ASPARAGINE SYNTHETASE (GLUTAMINE-HYDROLYZING)"/>
    <property type="match status" value="1"/>
</dbReference>
<keyword evidence="2 5" id="KW-0547">Nucleotide-binding</keyword>
<evidence type="ECO:0000256" key="6">
    <source>
        <dbReference type="PIRSR" id="PIRSR001589-2"/>
    </source>
</evidence>
<dbReference type="InterPro" id="IPR006426">
    <property type="entry name" value="Asn_synth_AEB"/>
</dbReference>
<dbReference type="EMBL" id="AOJH01000006">
    <property type="protein sequence ID" value="EMA70027.1"/>
    <property type="molecule type" value="Genomic_DNA"/>
</dbReference>
<dbReference type="PIRSF" id="PIRSF001589">
    <property type="entry name" value="Asn_synthetase_glu-h"/>
    <property type="match status" value="1"/>
</dbReference>
<evidence type="ECO:0000313" key="9">
    <source>
        <dbReference type="Proteomes" id="UP000011546"/>
    </source>
</evidence>
<comment type="caution">
    <text evidence="8">The sequence shown here is derived from an EMBL/GenBank/DDBJ whole genome shotgun (WGS) entry which is preliminary data.</text>
</comment>
<dbReference type="InterPro" id="IPR014729">
    <property type="entry name" value="Rossmann-like_a/b/a_fold"/>
</dbReference>
<comment type="similarity">
    <text evidence="1">Belongs to the asparagine synthetase family.</text>
</comment>
<comment type="catalytic activity">
    <reaction evidence="5">
        <text>L-aspartate + L-glutamine + ATP + H2O = L-asparagine + L-glutamate + AMP + diphosphate + H(+)</text>
        <dbReference type="Rhea" id="RHEA:12228"/>
        <dbReference type="ChEBI" id="CHEBI:15377"/>
        <dbReference type="ChEBI" id="CHEBI:15378"/>
        <dbReference type="ChEBI" id="CHEBI:29985"/>
        <dbReference type="ChEBI" id="CHEBI:29991"/>
        <dbReference type="ChEBI" id="CHEBI:30616"/>
        <dbReference type="ChEBI" id="CHEBI:33019"/>
        <dbReference type="ChEBI" id="CHEBI:58048"/>
        <dbReference type="ChEBI" id="CHEBI:58359"/>
        <dbReference type="ChEBI" id="CHEBI:456215"/>
        <dbReference type="EC" id="6.3.5.4"/>
    </reaction>
</comment>
<dbReference type="RefSeq" id="WP_008846939.1">
    <property type="nucleotide sequence ID" value="NZ_AOJH01000006.1"/>
</dbReference>
<feature type="domain" description="Glutamine amidotransferase type-2" evidence="7">
    <location>
        <begin position="2"/>
        <end position="210"/>
    </location>
</feature>
<feature type="binding site" evidence="6">
    <location>
        <position position="97"/>
    </location>
    <ligand>
        <name>L-glutamine</name>
        <dbReference type="ChEBI" id="CHEBI:58359"/>
    </ligand>
</feature>
<evidence type="ECO:0000256" key="5">
    <source>
        <dbReference type="PIRNR" id="PIRNR001589"/>
    </source>
</evidence>
<name>M0PJ32_9EURY</name>
<dbReference type="EC" id="6.3.5.4" evidence="5"/>
<dbReference type="InterPro" id="IPR051786">
    <property type="entry name" value="ASN_synthetase/amidase"/>
</dbReference>
<dbReference type="Proteomes" id="UP000011546">
    <property type="component" value="Unassembled WGS sequence"/>
</dbReference>
<dbReference type="GO" id="GO:0006529">
    <property type="term" value="P:asparagine biosynthetic process"/>
    <property type="evidence" value="ECO:0007669"/>
    <property type="project" value="InterPro"/>
</dbReference>
<keyword evidence="3 5" id="KW-0067">ATP-binding</keyword>
<dbReference type="SUPFAM" id="SSF52402">
    <property type="entry name" value="Adenine nucleotide alpha hydrolases-like"/>
    <property type="match status" value="1"/>
</dbReference>
<dbReference type="PATRIC" id="fig|1230456.3.peg.142"/>
<dbReference type="OrthoDB" id="8692at2157"/>